<keyword evidence="4" id="KW-1185">Reference proteome</keyword>
<feature type="domain" description="PepSY" evidence="2">
    <location>
        <begin position="146"/>
        <end position="200"/>
    </location>
</feature>
<protein>
    <submittedName>
        <fullName evidence="3">Peptidase propeptide and YPEB domain protein</fullName>
    </submittedName>
</protein>
<dbReference type="GeneID" id="84801258"/>
<dbReference type="Gene3D" id="3.10.450.40">
    <property type="match status" value="2"/>
</dbReference>
<proteinExistence type="predicted"/>
<dbReference type="EMBL" id="ADGQ01000070">
    <property type="protein sequence ID" value="EFM64148.1"/>
    <property type="molecule type" value="Genomic_DNA"/>
</dbReference>
<sequence>MRKLLTILIAITIFIIILLTTFNYKVPNENLPSNTKDTSRVEQSKEQARDQVKEASQVKETTSVETKDQTRDQAKEIALKEAKTVQVIGYELDYEYGKLVHEIFILDGKLEKEYNIDTQTGKILKTEIKDLSMDPEYRLMLNTKPKIDLAKAENLVKQKYPKVRVKKLKLDVEDKVLVYEANLNEANKKIEVRLDANTGTFSHEDIETEHD</sequence>
<evidence type="ECO:0000313" key="4">
    <source>
        <dbReference type="Proteomes" id="UP000003244"/>
    </source>
</evidence>
<feature type="domain" description="PepSY" evidence="2">
    <location>
        <begin position="70"/>
        <end position="127"/>
    </location>
</feature>
<accession>E0E4P1</accession>
<name>E0E4P1_9FIRM</name>
<dbReference type="OrthoDB" id="80692at2"/>
<evidence type="ECO:0000256" key="1">
    <source>
        <dbReference type="SAM" id="MobiDB-lite"/>
    </source>
</evidence>
<feature type="compositionally biased region" description="Basic and acidic residues" evidence="1">
    <location>
        <begin position="37"/>
        <end position="57"/>
    </location>
</feature>
<dbReference type="Pfam" id="PF03413">
    <property type="entry name" value="PepSY"/>
    <property type="match status" value="2"/>
</dbReference>
<dbReference type="AlphaFoldDB" id="E0E4P1"/>
<evidence type="ECO:0000313" key="3">
    <source>
        <dbReference type="EMBL" id="EFM64148.1"/>
    </source>
</evidence>
<feature type="region of interest" description="Disordered" evidence="1">
    <location>
        <begin position="29"/>
        <end position="69"/>
    </location>
</feature>
<dbReference type="InterPro" id="IPR025711">
    <property type="entry name" value="PepSY"/>
</dbReference>
<dbReference type="RefSeq" id="WP_007790880.1">
    <property type="nucleotide sequence ID" value="NZ_ADGQ01000070.1"/>
</dbReference>
<evidence type="ECO:0000259" key="2">
    <source>
        <dbReference type="Pfam" id="PF03413"/>
    </source>
</evidence>
<comment type="caution">
    <text evidence="3">The sequence shown here is derived from an EMBL/GenBank/DDBJ whole genome shotgun (WGS) entry which is preliminary data.</text>
</comment>
<gene>
    <name evidence="3" type="ORF">HMPREF0634_0024</name>
</gene>
<organism evidence="3 4">
    <name type="scientific">Peptostreptococcus stomatis DSM 17678</name>
    <dbReference type="NCBI Taxonomy" id="596315"/>
    <lineage>
        <taxon>Bacteria</taxon>
        <taxon>Bacillati</taxon>
        <taxon>Bacillota</taxon>
        <taxon>Clostridia</taxon>
        <taxon>Peptostreptococcales</taxon>
        <taxon>Peptostreptococcaceae</taxon>
        <taxon>Peptostreptococcus</taxon>
    </lineage>
</organism>
<dbReference type="eggNOG" id="COG3212">
    <property type="taxonomic scope" value="Bacteria"/>
</dbReference>
<dbReference type="Proteomes" id="UP000003244">
    <property type="component" value="Unassembled WGS sequence"/>
</dbReference>
<reference evidence="3 4" key="1">
    <citation type="submission" date="2010-08" db="EMBL/GenBank/DDBJ databases">
        <authorList>
            <person name="Harkins D.M."/>
            <person name="Madupu R."/>
            <person name="Durkin A.S."/>
            <person name="Torralba M."/>
            <person name="Methe B."/>
            <person name="Sutton G.G."/>
            <person name="Nelson K.E."/>
        </authorList>
    </citation>
    <scope>NUCLEOTIDE SEQUENCE [LARGE SCALE GENOMIC DNA]</scope>
    <source>
        <strain evidence="3 4">DSM 17678</strain>
    </source>
</reference>